<name>A0ABC9FZC5_9POAL</name>
<dbReference type="AlphaFoldDB" id="A0ABC9FZC5"/>
<evidence type="ECO:0000313" key="1">
    <source>
        <dbReference type="EMBL" id="CAL5083701.1"/>
    </source>
</evidence>
<organism evidence="1 2">
    <name type="scientific">Urochloa decumbens</name>
    <dbReference type="NCBI Taxonomy" id="240449"/>
    <lineage>
        <taxon>Eukaryota</taxon>
        <taxon>Viridiplantae</taxon>
        <taxon>Streptophyta</taxon>
        <taxon>Embryophyta</taxon>
        <taxon>Tracheophyta</taxon>
        <taxon>Spermatophyta</taxon>
        <taxon>Magnoliopsida</taxon>
        <taxon>Liliopsida</taxon>
        <taxon>Poales</taxon>
        <taxon>Poaceae</taxon>
        <taxon>PACMAD clade</taxon>
        <taxon>Panicoideae</taxon>
        <taxon>Panicodae</taxon>
        <taxon>Paniceae</taxon>
        <taxon>Melinidinae</taxon>
        <taxon>Urochloa</taxon>
    </lineage>
</organism>
<protein>
    <submittedName>
        <fullName evidence="1">Uncharacterized protein</fullName>
    </submittedName>
</protein>
<sequence length="195" mass="21852">MVHKVIYSHADLKALQGICSHDDLRAQQGIRSDERVFVRIVSLESVRIAHESYALLRQLVDLSSCLTPQLDVLSIMACLSLELHKVEHDLLPPLQDQEAKLEGRVVQALLYLKNSAITLLHLGESVREIEELCGSFEEELEDGAVSGRIKEVGVVLKDTADMVLKGTYNIVLLKERVPWMLELISALMATLVRFP</sequence>
<keyword evidence="2" id="KW-1185">Reference proteome</keyword>
<evidence type="ECO:0000313" key="2">
    <source>
        <dbReference type="Proteomes" id="UP001497457"/>
    </source>
</evidence>
<reference evidence="1" key="1">
    <citation type="submission" date="2024-10" db="EMBL/GenBank/DDBJ databases">
        <authorList>
            <person name="Ryan C."/>
        </authorList>
    </citation>
    <scope>NUCLEOTIDE SEQUENCE [LARGE SCALE GENOMIC DNA]</scope>
</reference>
<dbReference type="Proteomes" id="UP001497457">
    <property type="component" value="Chromosome 7b"/>
</dbReference>
<proteinExistence type="predicted"/>
<accession>A0ABC9FZC5</accession>
<gene>
    <name evidence="1" type="ORF">URODEC1_LOCUS110094</name>
</gene>
<dbReference type="EMBL" id="OZ075117">
    <property type="protein sequence ID" value="CAL5083701.1"/>
    <property type="molecule type" value="Genomic_DNA"/>
</dbReference>